<evidence type="ECO:0000256" key="2">
    <source>
        <dbReference type="ARBA" id="ARBA00008834"/>
    </source>
</evidence>
<feature type="signal peptide" evidence="7">
    <location>
        <begin position="1"/>
        <end position="22"/>
    </location>
</feature>
<keyword evidence="3" id="KW-0134">Cell wall</keyword>
<evidence type="ECO:0000256" key="5">
    <source>
        <dbReference type="ARBA" id="ARBA00023295"/>
    </source>
</evidence>
<reference evidence="8 9" key="1">
    <citation type="journal article" date="2020" name="Nat. Commun.">
        <title>Genome of Tripterygium wilfordii and identification of cytochrome P450 involved in triptolide biosynthesis.</title>
        <authorList>
            <person name="Tu L."/>
            <person name="Su P."/>
            <person name="Zhang Z."/>
            <person name="Gao L."/>
            <person name="Wang J."/>
            <person name="Hu T."/>
            <person name="Zhou J."/>
            <person name="Zhang Y."/>
            <person name="Zhao Y."/>
            <person name="Liu Y."/>
            <person name="Song Y."/>
            <person name="Tong Y."/>
            <person name="Lu Y."/>
            <person name="Yang J."/>
            <person name="Xu C."/>
            <person name="Jia M."/>
            <person name="Peters R.J."/>
            <person name="Huang L."/>
            <person name="Gao W."/>
        </authorList>
    </citation>
    <scope>NUCLEOTIDE SEQUENCE [LARGE SCALE GENOMIC DNA]</scope>
    <source>
        <strain evidence="9">cv. XIE 37</strain>
        <tissue evidence="8">Leaf</tissue>
    </source>
</reference>
<evidence type="ECO:0000256" key="3">
    <source>
        <dbReference type="ARBA" id="ARBA00022512"/>
    </source>
</evidence>
<comment type="subcellular location">
    <subcellularLocation>
        <location evidence="1">Secreted</location>
        <location evidence="1">Cell wall</location>
    </subcellularLocation>
</comment>
<name>A0A7J7CBW1_TRIWF</name>
<dbReference type="EMBL" id="JAAARO010000018">
    <property type="protein sequence ID" value="KAF5731415.1"/>
    <property type="molecule type" value="Genomic_DNA"/>
</dbReference>
<keyword evidence="9" id="KW-1185">Reference proteome</keyword>
<feature type="chain" id="PRO_5029851087" description="Polygalacturonase" evidence="7">
    <location>
        <begin position="23"/>
        <end position="449"/>
    </location>
</feature>
<evidence type="ECO:0008006" key="10">
    <source>
        <dbReference type="Google" id="ProtNLM"/>
    </source>
</evidence>
<dbReference type="AlphaFoldDB" id="A0A7J7CBW1"/>
<dbReference type="Pfam" id="PF00295">
    <property type="entry name" value="Glyco_hydro_28"/>
    <property type="match status" value="1"/>
</dbReference>
<keyword evidence="7" id="KW-0732">Signal</keyword>
<evidence type="ECO:0000256" key="6">
    <source>
        <dbReference type="RuleBase" id="RU361169"/>
    </source>
</evidence>
<proteinExistence type="inferred from homology"/>
<evidence type="ECO:0000313" key="9">
    <source>
        <dbReference type="Proteomes" id="UP000593562"/>
    </source>
</evidence>
<dbReference type="InterPro" id="IPR000743">
    <property type="entry name" value="Glyco_hydro_28"/>
</dbReference>
<gene>
    <name evidence="8" type="ORF">HS088_TW18G00092</name>
</gene>
<keyword evidence="4 6" id="KW-0378">Hydrolase</keyword>
<sequence>MKEYRLEKRLIALLFLLTLSHAIEHDGNCNYKKRLEPRPHSVSILDFGAVGDGKKLNTVAFQNAIFYLRSFADKGGAQLYIPPGRWLTGSFNLTSHLTLFLEKGAVILGSQDYSNWRVVEPLPSYGRGIDLPGRRYCGLINGQSLTDVVITGDNGTIDGQGSVWWELFNSHSLNFSRPHLVELIDSNDIVVSNLTFLNSPAWNIHPVYCSDVLIQNITAHAPPESPYTSGIVPDSSQSVCIENSNISMGHDAVVLKSGWDEYGIAYDKPTTDVHVQRVRLQSYSGSGLALGSEMSGGISNILVEHLHLYDSLTGIELKTTRGRGGYIKDILISDVEMENVELGIQVTGHRGSHPDDKFDPNAIPVVSGITFENMVGSNSSFAGNFTGLYDSPFTSIRLSNITFSIISKFSASWFCSNVVGFSQNVSPEPCPNLQGSFFNFSPASSHSQT</sequence>
<dbReference type="OrthoDB" id="187139at2759"/>
<keyword evidence="3" id="KW-0964">Secreted</keyword>
<accession>A0A7J7CBW1</accession>
<dbReference type="Proteomes" id="UP000593562">
    <property type="component" value="Unassembled WGS sequence"/>
</dbReference>
<dbReference type="InterPro" id="IPR012334">
    <property type="entry name" value="Pectin_lyas_fold"/>
</dbReference>
<dbReference type="PANTHER" id="PTHR31339:SF5">
    <property type="entry name" value="HYDROLASE FAMILY 28 PROTEIN, PUTATIVE, EXPRESSED-RELATED"/>
    <property type="match status" value="1"/>
</dbReference>
<keyword evidence="5 6" id="KW-0326">Glycosidase</keyword>
<dbReference type="Gene3D" id="2.160.20.10">
    <property type="entry name" value="Single-stranded right-handed beta-helix, Pectin lyase-like"/>
    <property type="match status" value="1"/>
</dbReference>
<comment type="similarity">
    <text evidence="2 6">Belongs to the glycosyl hydrolase 28 family.</text>
</comment>
<organism evidence="8 9">
    <name type="scientific">Tripterygium wilfordii</name>
    <name type="common">Thunder God vine</name>
    <dbReference type="NCBI Taxonomy" id="458696"/>
    <lineage>
        <taxon>Eukaryota</taxon>
        <taxon>Viridiplantae</taxon>
        <taxon>Streptophyta</taxon>
        <taxon>Embryophyta</taxon>
        <taxon>Tracheophyta</taxon>
        <taxon>Spermatophyta</taxon>
        <taxon>Magnoliopsida</taxon>
        <taxon>eudicotyledons</taxon>
        <taxon>Gunneridae</taxon>
        <taxon>Pentapetalae</taxon>
        <taxon>rosids</taxon>
        <taxon>fabids</taxon>
        <taxon>Celastrales</taxon>
        <taxon>Celastraceae</taxon>
        <taxon>Tripterygium</taxon>
    </lineage>
</organism>
<dbReference type="GO" id="GO:0005975">
    <property type="term" value="P:carbohydrate metabolic process"/>
    <property type="evidence" value="ECO:0007669"/>
    <property type="project" value="InterPro"/>
</dbReference>
<dbReference type="InterPro" id="IPR011050">
    <property type="entry name" value="Pectin_lyase_fold/virulence"/>
</dbReference>
<comment type="caution">
    <text evidence="8">The sequence shown here is derived from an EMBL/GenBank/DDBJ whole genome shotgun (WGS) entry which is preliminary data.</text>
</comment>
<evidence type="ECO:0000313" key="8">
    <source>
        <dbReference type="EMBL" id="KAF5731415.1"/>
    </source>
</evidence>
<dbReference type="GO" id="GO:0004650">
    <property type="term" value="F:polygalacturonase activity"/>
    <property type="evidence" value="ECO:0007669"/>
    <property type="project" value="InterPro"/>
</dbReference>
<evidence type="ECO:0000256" key="1">
    <source>
        <dbReference type="ARBA" id="ARBA00004191"/>
    </source>
</evidence>
<dbReference type="InterPro" id="IPR051801">
    <property type="entry name" value="GH28_Enzymes"/>
</dbReference>
<dbReference type="PANTHER" id="PTHR31339">
    <property type="entry name" value="PECTIN LYASE-RELATED"/>
    <property type="match status" value="1"/>
</dbReference>
<protein>
    <recommendedName>
        <fullName evidence="10">Polygalacturonase</fullName>
    </recommendedName>
</protein>
<dbReference type="SUPFAM" id="SSF51126">
    <property type="entry name" value="Pectin lyase-like"/>
    <property type="match status" value="1"/>
</dbReference>
<evidence type="ECO:0000256" key="4">
    <source>
        <dbReference type="ARBA" id="ARBA00022801"/>
    </source>
</evidence>
<evidence type="ECO:0000256" key="7">
    <source>
        <dbReference type="SAM" id="SignalP"/>
    </source>
</evidence>
<dbReference type="InParanoid" id="A0A7J7CBW1"/>